<dbReference type="EMBL" id="LR778301">
    <property type="protein sequence ID" value="CAB1370832.1"/>
    <property type="molecule type" value="Genomic_DNA"/>
</dbReference>
<gene>
    <name evidence="1" type="ORF">DENOEST_3678</name>
</gene>
<organism evidence="1 2">
    <name type="scientific">Denitratisoma oestradiolicum</name>
    <dbReference type="NCBI Taxonomy" id="311182"/>
    <lineage>
        <taxon>Bacteria</taxon>
        <taxon>Pseudomonadati</taxon>
        <taxon>Pseudomonadota</taxon>
        <taxon>Betaproteobacteria</taxon>
        <taxon>Nitrosomonadales</taxon>
        <taxon>Sterolibacteriaceae</taxon>
        <taxon>Denitratisoma</taxon>
    </lineage>
</organism>
<dbReference type="Proteomes" id="UP000515733">
    <property type="component" value="Chromosome"/>
</dbReference>
<evidence type="ECO:0000313" key="1">
    <source>
        <dbReference type="EMBL" id="CAB1370832.1"/>
    </source>
</evidence>
<dbReference type="RefSeq" id="WP_170228290.1">
    <property type="nucleotide sequence ID" value="NZ_LR778301.1"/>
</dbReference>
<accession>A0A6S6YTM2</accession>
<evidence type="ECO:0000313" key="2">
    <source>
        <dbReference type="Proteomes" id="UP000515733"/>
    </source>
</evidence>
<dbReference type="KEGG" id="doe:DENOEST_3678"/>
<sequence>MVSVFGGMTNERKIRIYYNERELTALRVGLWKGHFKTREGFFDWNKPAALMFHLRMDPFEKQDGSKSQHMAMEKSWIGGLMRDVLGQHMMSLKKFQPRQKGSSLVLRDVLE</sequence>
<protein>
    <submittedName>
        <fullName evidence="1">Uncharacterized protein</fullName>
    </submittedName>
</protein>
<name>A0A6S6YTM2_9PROT</name>
<proteinExistence type="predicted"/>
<reference evidence="1 2" key="1">
    <citation type="submission" date="2020-03" db="EMBL/GenBank/DDBJ databases">
        <authorList>
            <consortium name="Genoscope - CEA"/>
            <person name="William W."/>
        </authorList>
    </citation>
    <scope>NUCLEOTIDE SEQUENCE [LARGE SCALE GENOMIC DNA]</scope>
    <source>
        <strain evidence="2">DSM 16959</strain>
    </source>
</reference>
<dbReference type="AlphaFoldDB" id="A0A6S6YTM2"/>
<keyword evidence="2" id="KW-1185">Reference proteome</keyword>